<keyword evidence="4 6" id="KW-1133">Transmembrane helix</keyword>
<dbReference type="EMBL" id="BMLX01000001">
    <property type="protein sequence ID" value="GGP18817.1"/>
    <property type="molecule type" value="Genomic_DNA"/>
</dbReference>
<dbReference type="InterPro" id="IPR005226">
    <property type="entry name" value="UPF0014_fam"/>
</dbReference>
<keyword evidence="5 6" id="KW-0472">Membrane</keyword>
<feature type="transmembrane region" description="Helical" evidence="6">
    <location>
        <begin position="126"/>
        <end position="148"/>
    </location>
</feature>
<evidence type="ECO:0000256" key="3">
    <source>
        <dbReference type="ARBA" id="ARBA00022692"/>
    </source>
</evidence>
<evidence type="ECO:0000256" key="2">
    <source>
        <dbReference type="ARBA" id="ARBA00005268"/>
    </source>
</evidence>
<dbReference type="RefSeq" id="WP_229708680.1">
    <property type="nucleotide sequence ID" value="NZ_BMLX01000001.1"/>
</dbReference>
<reference evidence="8" key="1">
    <citation type="journal article" date="2019" name="Int. J. Syst. Evol. Microbiol.">
        <title>The Global Catalogue of Microorganisms (GCM) 10K type strain sequencing project: providing services to taxonomists for standard genome sequencing and annotation.</title>
        <authorList>
            <consortium name="The Broad Institute Genomics Platform"/>
            <consortium name="The Broad Institute Genome Sequencing Center for Infectious Disease"/>
            <person name="Wu L."/>
            <person name="Ma J."/>
        </authorList>
    </citation>
    <scope>NUCLEOTIDE SEQUENCE [LARGE SCALE GENOMIC DNA]</scope>
    <source>
        <strain evidence="8">CGMCC 1.8859</strain>
    </source>
</reference>
<comment type="similarity">
    <text evidence="2">Belongs to the UPF0014 family.</text>
</comment>
<protein>
    <submittedName>
        <fullName evidence="7">Iron export ABC transporter permease subunit FetB</fullName>
    </submittedName>
</protein>
<gene>
    <name evidence="7" type="ORF">GCM10010970_07520</name>
</gene>
<evidence type="ECO:0000256" key="4">
    <source>
        <dbReference type="ARBA" id="ARBA00022989"/>
    </source>
</evidence>
<feature type="transmembrane region" description="Helical" evidence="6">
    <location>
        <begin position="221"/>
        <end position="247"/>
    </location>
</feature>
<feature type="transmembrane region" description="Helical" evidence="6">
    <location>
        <begin position="60"/>
        <end position="78"/>
    </location>
</feature>
<feature type="transmembrane region" description="Helical" evidence="6">
    <location>
        <begin position="191"/>
        <end position="209"/>
    </location>
</feature>
<dbReference type="PANTHER" id="PTHR30028">
    <property type="entry name" value="UPF0014 INNER MEMBRANE PROTEIN YBBM-RELATED"/>
    <property type="match status" value="1"/>
</dbReference>
<dbReference type="Pfam" id="PF03649">
    <property type="entry name" value="UPF0014"/>
    <property type="match status" value="1"/>
</dbReference>
<evidence type="ECO:0000256" key="1">
    <source>
        <dbReference type="ARBA" id="ARBA00004141"/>
    </source>
</evidence>
<feature type="transmembrane region" description="Helical" evidence="6">
    <location>
        <begin position="90"/>
        <end position="114"/>
    </location>
</feature>
<feature type="transmembrane region" description="Helical" evidence="6">
    <location>
        <begin position="6"/>
        <end position="25"/>
    </location>
</feature>
<organism evidence="7 8">
    <name type="scientific">Silvimonas iriomotensis</name>
    <dbReference type="NCBI Taxonomy" id="449662"/>
    <lineage>
        <taxon>Bacteria</taxon>
        <taxon>Pseudomonadati</taxon>
        <taxon>Pseudomonadota</taxon>
        <taxon>Betaproteobacteria</taxon>
        <taxon>Neisseriales</taxon>
        <taxon>Chitinibacteraceae</taxon>
        <taxon>Silvimonas</taxon>
    </lineage>
</organism>
<evidence type="ECO:0000313" key="7">
    <source>
        <dbReference type="EMBL" id="GGP18817.1"/>
    </source>
</evidence>
<evidence type="ECO:0000313" key="8">
    <source>
        <dbReference type="Proteomes" id="UP000637267"/>
    </source>
</evidence>
<keyword evidence="3 6" id="KW-0812">Transmembrane</keyword>
<dbReference type="PANTHER" id="PTHR30028:SF0">
    <property type="entry name" value="PROTEIN ALUMINUM SENSITIVE 3"/>
    <property type="match status" value="1"/>
</dbReference>
<feature type="transmembrane region" description="Helical" evidence="6">
    <location>
        <begin position="32"/>
        <end position="54"/>
    </location>
</feature>
<sequence length="264" mass="27846">MLSSFDLAMASALLLINGVISLALGLQVHRTLVIAAARMVVQLLLVGLVLRWILALQSPPATVLVILIMIGAAAREVAARPARKLRGYQGYAISGAVVSAASLLTVALALTTAIRPHPWHDPRYAIPLMGIVLGSVLNSASISLDAFLSRIQSAANVIEARLALGARRQEALKPYLVSAIRSGMLPVINQMSAAGIITLPGIMTGQVLAGMDALEAAKYQILLMFILAGASGLAAFGCVILSAYSVTDERHRLRMDRLAPQKQG</sequence>
<keyword evidence="8" id="KW-1185">Reference proteome</keyword>
<dbReference type="Proteomes" id="UP000637267">
    <property type="component" value="Unassembled WGS sequence"/>
</dbReference>
<comment type="subcellular location">
    <subcellularLocation>
        <location evidence="1">Membrane</location>
        <topology evidence="1">Multi-pass membrane protein</topology>
    </subcellularLocation>
</comment>
<name>A0ABQ2P662_9NEIS</name>
<proteinExistence type="inferred from homology"/>
<comment type="caution">
    <text evidence="7">The sequence shown here is derived from an EMBL/GenBank/DDBJ whole genome shotgun (WGS) entry which is preliminary data.</text>
</comment>
<accession>A0ABQ2P662</accession>
<evidence type="ECO:0000256" key="5">
    <source>
        <dbReference type="ARBA" id="ARBA00023136"/>
    </source>
</evidence>
<evidence type="ECO:0000256" key="6">
    <source>
        <dbReference type="SAM" id="Phobius"/>
    </source>
</evidence>